<dbReference type="GO" id="GO:0030145">
    <property type="term" value="F:manganese ion binding"/>
    <property type="evidence" value="ECO:0007669"/>
    <property type="project" value="InterPro"/>
</dbReference>
<keyword evidence="7" id="KW-0464">Manganese</keyword>
<evidence type="ECO:0000256" key="8">
    <source>
        <dbReference type="ARBA" id="ARBA00023235"/>
    </source>
</evidence>
<evidence type="ECO:0000256" key="1">
    <source>
        <dbReference type="ARBA" id="ARBA00001936"/>
    </source>
</evidence>
<evidence type="ECO:0000256" key="2">
    <source>
        <dbReference type="ARBA" id="ARBA00004798"/>
    </source>
</evidence>
<feature type="non-terminal residue" evidence="11">
    <location>
        <position position="1"/>
    </location>
</feature>
<comment type="cofactor">
    <cofactor evidence="1">
        <name>Mn(2+)</name>
        <dbReference type="ChEBI" id="CHEBI:29035"/>
    </cofactor>
</comment>
<evidence type="ECO:0000256" key="5">
    <source>
        <dbReference type="ARBA" id="ARBA00022723"/>
    </source>
</evidence>
<evidence type="ECO:0000256" key="7">
    <source>
        <dbReference type="ARBA" id="ARBA00023211"/>
    </source>
</evidence>
<evidence type="ECO:0000256" key="6">
    <source>
        <dbReference type="ARBA" id="ARBA00023152"/>
    </source>
</evidence>
<evidence type="ECO:0000259" key="10">
    <source>
        <dbReference type="Pfam" id="PF06415"/>
    </source>
</evidence>
<evidence type="ECO:0000259" key="9">
    <source>
        <dbReference type="Pfam" id="PF01676"/>
    </source>
</evidence>
<dbReference type="AlphaFoldDB" id="A0A382RF56"/>
<feature type="non-terminal residue" evidence="11">
    <location>
        <position position="153"/>
    </location>
</feature>
<dbReference type="InterPro" id="IPR006124">
    <property type="entry name" value="Metalloenzyme"/>
</dbReference>
<dbReference type="Gene3D" id="3.40.720.10">
    <property type="entry name" value="Alkaline Phosphatase, subunit A"/>
    <property type="match status" value="1"/>
</dbReference>
<dbReference type="EC" id="5.4.2.12" evidence="4"/>
<dbReference type="Pfam" id="PF01676">
    <property type="entry name" value="Metalloenzyme"/>
    <property type="match status" value="1"/>
</dbReference>
<evidence type="ECO:0000313" key="11">
    <source>
        <dbReference type="EMBL" id="SVC95608.1"/>
    </source>
</evidence>
<dbReference type="Pfam" id="PF06415">
    <property type="entry name" value="iPGM_N"/>
    <property type="match status" value="1"/>
</dbReference>
<dbReference type="GO" id="GO:0006007">
    <property type="term" value="P:glucose catabolic process"/>
    <property type="evidence" value="ECO:0007669"/>
    <property type="project" value="InterPro"/>
</dbReference>
<dbReference type="InterPro" id="IPR017850">
    <property type="entry name" value="Alkaline_phosphatase_core_sf"/>
</dbReference>
<comment type="pathway">
    <text evidence="2">Carbohydrate degradation; glycolysis; pyruvate from D-glyceraldehyde 3-phosphate: step 3/5.</text>
</comment>
<name>A0A382RF56_9ZZZZ</name>
<reference evidence="11" key="1">
    <citation type="submission" date="2018-05" db="EMBL/GenBank/DDBJ databases">
        <authorList>
            <person name="Lanie J.A."/>
            <person name="Ng W.-L."/>
            <person name="Kazmierczak K.M."/>
            <person name="Andrzejewski T.M."/>
            <person name="Davidsen T.M."/>
            <person name="Wayne K.J."/>
            <person name="Tettelin H."/>
            <person name="Glass J.I."/>
            <person name="Rusch D."/>
            <person name="Podicherti R."/>
            <person name="Tsui H.-C.T."/>
            <person name="Winkler M.E."/>
        </authorList>
    </citation>
    <scope>NUCLEOTIDE SEQUENCE</scope>
</reference>
<organism evidence="11">
    <name type="scientific">marine metagenome</name>
    <dbReference type="NCBI Taxonomy" id="408172"/>
    <lineage>
        <taxon>unclassified sequences</taxon>
        <taxon>metagenomes</taxon>
        <taxon>ecological metagenomes</taxon>
    </lineage>
</organism>
<dbReference type="GO" id="GO:0004619">
    <property type="term" value="F:phosphoglycerate mutase activity"/>
    <property type="evidence" value="ECO:0007669"/>
    <property type="project" value="UniProtKB-EC"/>
</dbReference>
<dbReference type="SUPFAM" id="SSF64158">
    <property type="entry name" value="2,3-Bisphosphoglycerate-independent phosphoglycerate mutase, substrate-binding domain"/>
    <property type="match status" value="1"/>
</dbReference>
<dbReference type="SUPFAM" id="SSF53649">
    <property type="entry name" value="Alkaline phosphatase-like"/>
    <property type="match status" value="1"/>
</dbReference>
<accession>A0A382RF56</accession>
<dbReference type="PANTHER" id="PTHR31637:SF0">
    <property type="entry name" value="2,3-BISPHOSPHOGLYCERATE-INDEPENDENT PHOSPHOGLYCERATE MUTASE"/>
    <property type="match status" value="1"/>
</dbReference>
<gene>
    <name evidence="11" type="ORF">METZ01_LOCUS348462</name>
</gene>
<dbReference type="EMBL" id="UINC01120857">
    <property type="protein sequence ID" value="SVC95608.1"/>
    <property type="molecule type" value="Genomic_DNA"/>
</dbReference>
<feature type="domain" description="Metalloenzyme" evidence="9">
    <location>
        <begin position="11"/>
        <end position="79"/>
    </location>
</feature>
<dbReference type="InterPro" id="IPR036646">
    <property type="entry name" value="PGAM_B_sf"/>
</dbReference>
<keyword evidence="5" id="KW-0479">Metal-binding</keyword>
<dbReference type="GO" id="GO:0006096">
    <property type="term" value="P:glycolytic process"/>
    <property type="evidence" value="ECO:0007669"/>
    <property type="project" value="UniProtKB-UniPathway"/>
</dbReference>
<proteinExistence type="inferred from homology"/>
<dbReference type="InterPro" id="IPR005995">
    <property type="entry name" value="Pgm_bpd_ind"/>
</dbReference>
<comment type="similarity">
    <text evidence="3">Belongs to the BPG-independent phosphoglycerate mutase family.</text>
</comment>
<dbReference type="PANTHER" id="PTHR31637">
    <property type="entry name" value="2,3-BISPHOSPHOGLYCERATE-INDEPENDENT PHOSPHOGLYCERATE MUTASE"/>
    <property type="match status" value="1"/>
</dbReference>
<keyword evidence="8" id="KW-0413">Isomerase</keyword>
<dbReference type="UniPathway" id="UPA00109">
    <property type="reaction ID" value="UER00186"/>
</dbReference>
<feature type="domain" description="BPG-independent PGAM N-terminal" evidence="10">
    <location>
        <begin position="88"/>
        <end position="153"/>
    </location>
</feature>
<evidence type="ECO:0000256" key="4">
    <source>
        <dbReference type="ARBA" id="ARBA00012026"/>
    </source>
</evidence>
<dbReference type="InterPro" id="IPR011258">
    <property type="entry name" value="BPG-indep_PGM_N"/>
</dbReference>
<evidence type="ECO:0000256" key="3">
    <source>
        <dbReference type="ARBA" id="ARBA00008819"/>
    </source>
</evidence>
<protein>
    <recommendedName>
        <fullName evidence="4">phosphoglycerate mutase (2,3-diphosphoglycerate-independent)</fullName>
        <ecNumber evidence="4">5.4.2.12</ecNumber>
    </recommendedName>
</protein>
<dbReference type="GO" id="GO:0005829">
    <property type="term" value="C:cytosol"/>
    <property type="evidence" value="ECO:0007669"/>
    <property type="project" value="TreeGrafter"/>
</dbReference>
<keyword evidence="6" id="KW-0324">Glycolysis</keyword>
<sequence length="153" mass="16213">VQNQRLIEVQPVVLCILDGWGHRTESADNGIALANTPVYDRLLRDEPHALLATSGLAVGLPDGQMGNSEVGHQNIGAGRIVTQDLPRIDAALADGSLAANLRLEQFVERLKDDGGACHIMGLISPGGVHSYFDHIVALAQIIAGSGVQVRLHC</sequence>